<keyword evidence="2" id="KW-1185">Reference proteome</keyword>
<protein>
    <submittedName>
        <fullName evidence="1">Uncharacterized protein</fullName>
    </submittedName>
</protein>
<dbReference type="AlphaFoldDB" id="A0A5S9NCM7"/>
<sequence>MGAVVPFPIRRAQGKTRGVRVPPDMTGEIVILQVVQFVRPEQVPLVPAAKKSRIKVSAPIREPL</sequence>
<name>A0A5S9NCM7_9HYPH</name>
<proteinExistence type="predicted"/>
<dbReference type="RefSeq" id="WP_144343170.1">
    <property type="nucleotide sequence ID" value="NZ_CACSAS010000001.1"/>
</dbReference>
<dbReference type="Proteomes" id="UP000433050">
    <property type="component" value="Unassembled WGS sequence"/>
</dbReference>
<organism evidence="1 2">
    <name type="scientific">Starkeya nomas</name>
    <dbReference type="NCBI Taxonomy" id="2666134"/>
    <lineage>
        <taxon>Bacteria</taxon>
        <taxon>Pseudomonadati</taxon>
        <taxon>Pseudomonadota</taxon>
        <taxon>Alphaproteobacteria</taxon>
        <taxon>Hyphomicrobiales</taxon>
        <taxon>Xanthobacteraceae</taxon>
        <taxon>Starkeya</taxon>
    </lineage>
</organism>
<evidence type="ECO:0000313" key="1">
    <source>
        <dbReference type="EMBL" id="CAA0088022.1"/>
    </source>
</evidence>
<evidence type="ECO:0000313" key="2">
    <source>
        <dbReference type="Proteomes" id="UP000433050"/>
    </source>
</evidence>
<dbReference type="EMBL" id="CACSAS010000001">
    <property type="protein sequence ID" value="CAA0088022.1"/>
    <property type="molecule type" value="Genomic_DNA"/>
</dbReference>
<gene>
    <name evidence="1" type="ORF">STARVERO_00611</name>
</gene>
<reference evidence="1 2" key="1">
    <citation type="submission" date="2019-12" db="EMBL/GenBank/DDBJ databases">
        <authorList>
            <person name="Reyes-Prieto M."/>
        </authorList>
    </citation>
    <scope>NUCLEOTIDE SEQUENCE [LARGE SCALE GENOMIC DNA]</scope>
    <source>
        <strain evidence="1">HF14-78462</strain>
    </source>
</reference>
<accession>A0A5S9NCM7</accession>